<organism evidence="2">
    <name type="scientific">Octopus bimaculoides</name>
    <name type="common">California two-spotted octopus</name>
    <dbReference type="NCBI Taxonomy" id="37653"/>
    <lineage>
        <taxon>Eukaryota</taxon>
        <taxon>Metazoa</taxon>
        <taxon>Spiralia</taxon>
        <taxon>Lophotrochozoa</taxon>
        <taxon>Mollusca</taxon>
        <taxon>Cephalopoda</taxon>
        <taxon>Coleoidea</taxon>
        <taxon>Octopodiformes</taxon>
        <taxon>Octopoda</taxon>
        <taxon>Incirrata</taxon>
        <taxon>Octopodidae</taxon>
        <taxon>Octopus</taxon>
    </lineage>
</organism>
<keyword evidence="1" id="KW-1133">Transmembrane helix</keyword>
<sequence>MQALNDDDYLYTLFQLCYFVISILRKREHCLILFIFRYYFLKNFSIDVVSLLYLLKPKVHFFHIIVNLVAIISSSCIFCRKGIRT</sequence>
<name>A0A0L8FJT4_OCTBM</name>
<feature type="transmembrane region" description="Helical" evidence="1">
    <location>
        <begin position="31"/>
        <end position="55"/>
    </location>
</feature>
<accession>A0A0L8FJT4</accession>
<dbReference type="AlphaFoldDB" id="A0A0L8FJT4"/>
<feature type="transmembrane region" description="Helical" evidence="1">
    <location>
        <begin position="61"/>
        <end position="79"/>
    </location>
</feature>
<keyword evidence="1" id="KW-0472">Membrane</keyword>
<reference evidence="2" key="1">
    <citation type="submission" date="2015-07" db="EMBL/GenBank/DDBJ databases">
        <title>MeaNS - Measles Nucleotide Surveillance Program.</title>
        <authorList>
            <person name="Tran T."/>
            <person name="Druce J."/>
        </authorList>
    </citation>
    <scope>NUCLEOTIDE SEQUENCE</scope>
    <source>
        <strain evidence="2">UCB-OBI-ISO-001</strain>
        <tissue evidence="2">Gonad</tissue>
    </source>
</reference>
<evidence type="ECO:0000313" key="2">
    <source>
        <dbReference type="EMBL" id="KOF64624.1"/>
    </source>
</evidence>
<gene>
    <name evidence="2" type="ORF">OCBIM_22017035mg</name>
</gene>
<dbReference type="EMBL" id="KQ430132">
    <property type="protein sequence ID" value="KOF64624.1"/>
    <property type="molecule type" value="Genomic_DNA"/>
</dbReference>
<keyword evidence="1" id="KW-0812">Transmembrane</keyword>
<evidence type="ECO:0000256" key="1">
    <source>
        <dbReference type="SAM" id="Phobius"/>
    </source>
</evidence>
<protein>
    <submittedName>
        <fullName evidence="2">Uncharacterized protein</fullName>
    </submittedName>
</protein>
<proteinExistence type="predicted"/>